<dbReference type="Proteomes" id="UP001482620">
    <property type="component" value="Unassembled WGS sequence"/>
</dbReference>
<dbReference type="SUPFAM" id="SSF46966">
    <property type="entry name" value="Spectrin repeat"/>
    <property type="match status" value="5"/>
</dbReference>
<keyword evidence="3" id="KW-0677">Repeat</keyword>
<organism evidence="7 8">
    <name type="scientific">Ilyodon furcidens</name>
    <name type="common">goldbreast splitfin</name>
    <dbReference type="NCBI Taxonomy" id="33524"/>
    <lineage>
        <taxon>Eukaryota</taxon>
        <taxon>Metazoa</taxon>
        <taxon>Chordata</taxon>
        <taxon>Craniata</taxon>
        <taxon>Vertebrata</taxon>
        <taxon>Euteleostomi</taxon>
        <taxon>Actinopterygii</taxon>
        <taxon>Neopterygii</taxon>
        <taxon>Teleostei</taxon>
        <taxon>Neoteleostei</taxon>
        <taxon>Acanthomorphata</taxon>
        <taxon>Ovalentaria</taxon>
        <taxon>Atherinomorphae</taxon>
        <taxon>Cyprinodontiformes</taxon>
        <taxon>Goodeidae</taxon>
        <taxon>Ilyodon</taxon>
    </lineage>
</organism>
<evidence type="ECO:0000313" key="8">
    <source>
        <dbReference type="Proteomes" id="UP001482620"/>
    </source>
</evidence>
<comment type="caution">
    <text evidence="7">The sequence shown here is derived from an EMBL/GenBank/DDBJ whole genome shotgun (WGS) entry which is preliminary data.</text>
</comment>
<dbReference type="Pfam" id="PF00435">
    <property type="entry name" value="Spectrin"/>
    <property type="match status" value="2"/>
</dbReference>
<feature type="coiled-coil region" evidence="6">
    <location>
        <begin position="196"/>
        <end position="230"/>
    </location>
</feature>
<evidence type="ECO:0008006" key="9">
    <source>
        <dbReference type="Google" id="ProtNLM"/>
    </source>
</evidence>
<dbReference type="Gene3D" id="1.20.58.60">
    <property type="match status" value="4"/>
</dbReference>
<evidence type="ECO:0000256" key="3">
    <source>
        <dbReference type="ARBA" id="ARBA00022737"/>
    </source>
</evidence>
<evidence type="ECO:0000256" key="5">
    <source>
        <dbReference type="ARBA" id="ARBA00023242"/>
    </source>
</evidence>
<reference evidence="7 8" key="1">
    <citation type="submission" date="2021-06" db="EMBL/GenBank/DDBJ databases">
        <authorList>
            <person name="Palmer J.M."/>
        </authorList>
    </citation>
    <scope>NUCLEOTIDE SEQUENCE [LARGE SCALE GENOMIC DNA]</scope>
    <source>
        <strain evidence="8">if_2019</strain>
        <tissue evidence="7">Muscle</tissue>
    </source>
</reference>
<proteinExistence type="predicted"/>
<name>A0ABV0U0F0_9TELE</name>
<dbReference type="SMART" id="SM00150">
    <property type="entry name" value="SPEC"/>
    <property type="match status" value="4"/>
</dbReference>
<accession>A0ABV0U0F0</accession>
<keyword evidence="2" id="KW-0597">Phosphoprotein</keyword>
<dbReference type="InterPro" id="IPR002017">
    <property type="entry name" value="Spectrin_repeat"/>
</dbReference>
<dbReference type="EMBL" id="JAHRIQ010049485">
    <property type="protein sequence ID" value="MEQ2237681.1"/>
    <property type="molecule type" value="Genomic_DNA"/>
</dbReference>
<comment type="subcellular location">
    <subcellularLocation>
        <location evidence="1">Nucleus membrane</location>
    </subcellularLocation>
</comment>
<evidence type="ECO:0000313" key="7">
    <source>
        <dbReference type="EMBL" id="MEQ2237681.1"/>
    </source>
</evidence>
<dbReference type="PANTHER" id="PTHR14514:SF7">
    <property type="entry name" value="KASH DOMAIN-CONTAINING PROTEIN"/>
    <property type="match status" value="1"/>
</dbReference>
<evidence type="ECO:0000256" key="1">
    <source>
        <dbReference type="ARBA" id="ARBA00004126"/>
    </source>
</evidence>
<evidence type="ECO:0000256" key="4">
    <source>
        <dbReference type="ARBA" id="ARBA00023136"/>
    </source>
</evidence>
<feature type="coiled-coil region" evidence="6">
    <location>
        <begin position="83"/>
        <end position="110"/>
    </location>
</feature>
<dbReference type="InterPro" id="IPR018159">
    <property type="entry name" value="Spectrin/alpha-actinin"/>
</dbReference>
<evidence type="ECO:0000256" key="6">
    <source>
        <dbReference type="SAM" id="Coils"/>
    </source>
</evidence>
<gene>
    <name evidence="7" type="ORF">ILYODFUR_025595</name>
</gene>
<feature type="non-terminal residue" evidence="7">
    <location>
        <position position="890"/>
    </location>
</feature>
<dbReference type="PANTHER" id="PTHR14514">
    <property type="entry name" value="PKA ANCHORING PROTEIN"/>
    <property type="match status" value="1"/>
</dbReference>
<protein>
    <recommendedName>
        <fullName evidence="9">SYNE1</fullName>
    </recommendedName>
</protein>
<sequence>MFTTHSQLEGSLSQWTSYQEDVRQFLTWIEHVEESLDATDKQCPEMRDKTANLSKAKLLYEEVLSHNTLLDTIQAKSARITENYVAQLELQELQERYNTVKDNAMRAVGKAEELVKAHQEYQWDLYSFGEWLKQEEEKLSCYTQLEGDVDMLEDTLQKLQELQLHCTEGQALLNTLLLSRELVVPWGLPQIEDRALETLQQEWRLYQAQLADTRAQLNSALAKLRQMEQKFQRLDSWLKGMETKAQLRSNRRSDRATKSAQLQMVKSWQEEVVVYQEEMEGLTLLAQQVLDETHISSRISTRATQITARYHALLLHLLETIKQLQEEVSSIEEAQCVFTTFSEWLSTAQNNFSTVAISVDVVDRFALERKMKKLEALQGDMEQGHTYLKAMREKTEQAMAFLEEPEADQLREEVDIQLFQLEELTTSLRTEHSSLEKYISLSKDFMDKYKAQAQWVKETKNFLASSLEPKAELYQKKAQLAKYKTVQQTVESHEPAVKCVIEKGEALLNSFNDPIISENMKKLLVDYQDLCLVAKTHVQSLVEWVKEHEDYNSELQEVEKWLLQMSSRLVTSDSMQTGNMEMATQQLARHKAIMEEIASFEERLTSLKQKGEGLIAGCTDQAQVQAKISQQVQAHLQGTGDSYSAICSTAQRVYQSLDRELQKYVSHQDTLQQCQTWLLTVQEELQLNDQGPTGLQEALKQVKHYRALQEQASTYLELVCSVCDLSHDAVRVAAAEVQQIKLTIEERMSNAHELSESWREIKDQKQDLTSLFQDMEQQLLSLSRRPAELETKIAQNMLLQAKDCCQQLQSKQTTLNKMTETVSRLIGGQDTSEHADLDRLSHSWLELCHQANKLQTQREEDLQRSKDYHDCITAVEELFEQVSKEWDNLA</sequence>
<keyword evidence="6" id="KW-0175">Coiled coil</keyword>
<keyword evidence="5" id="KW-0539">Nucleus</keyword>
<evidence type="ECO:0000256" key="2">
    <source>
        <dbReference type="ARBA" id="ARBA00022553"/>
    </source>
</evidence>
<keyword evidence="4" id="KW-0472">Membrane</keyword>
<keyword evidence="8" id="KW-1185">Reference proteome</keyword>